<gene>
    <name evidence="1" type="ORF">H4Q31_08680</name>
</gene>
<dbReference type="RefSeq" id="WP_185178675.1">
    <property type="nucleotide sequence ID" value="NZ_CBCSEP010000003.1"/>
</dbReference>
<comment type="caution">
    <text evidence="1">The sequence shown here is derived from an EMBL/GenBank/DDBJ whole genome shotgun (WGS) entry which is preliminary data.</text>
</comment>
<accession>A0A841TBB7</accession>
<dbReference type="SUPFAM" id="SSF56784">
    <property type="entry name" value="HAD-like"/>
    <property type="match status" value="1"/>
</dbReference>
<evidence type="ECO:0000313" key="2">
    <source>
        <dbReference type="Proteomes" id="UP000574133"/>
    </source>
</evidence>
<organism evidence="1 2">
    <name type="scientific">Cohnella lubricantis</name>
    <dbReference type="NCBI Taxonomy" id="2163172"/>
    <lineage>
        <taxon>Bacteria</taxon>
        <taxon>Bacillati</taxon>
        <taxon>Bacillota</taxon>
        <taxon>Bacilli</taxon>
        <taxon>Bacillales</taxon>
        <taxon>Paenibacillaceae</taxon>
        <taxon>Cohnella</taxon>
    </lineage>
</organism>
<sequence>MDSLVLSSLGHTWILDLDGTIVRHNGHKLDGNDTPLPGALEFLKNIPDADMVVFITSRTTEYKQVTERFLTEQGIRYDHIIYNAPFGERILVNDRKPSGLVTALAVNVQRDRFEGLHIEIDEGL</sequence>
<evidence type="ECO:0008006" key="3">
    <source>
        <dbReference type="Google" id="ProtNLM"/>
    </source>
</evidence>
<reference evidence="1 2" key="1">
    <citation type="submission" date="2020-08" db="EMBL/GenBank/DDBJ databases">
        <title>Cohnella phylogeny.</title>
        <authorList>
            <person name="Dunlap C."/>
        </authorList>
    </citation>
    <scope>NUCLEOTIDE SEQUENCE [LARGE SCALE GENOMIC DNA]</scope>
    <source>
        <strain evidence="1 2">DSM 103658</strain>
    </source>
</reference>
<dbReference type="EMBL" id="JACJVN010000031">
    <property type="protein sequence ID" value="MBB6677396.1"/>
    <property type="molecule type" value="Genomic_DNA"/>
</dbReference>
<dbReference type="Gene3D" id="3.40.50.1000">
    <property type="entry name" value="HAD superfamily/HAD-like"/>
    <property type="match status" value="1"/>
</dbReference>
<evidence type="ECO:0000313" key="1">
    <source>
        <dbReference type="EMBL" id="MBB6677396.1"/>
    </source>
</evidence>
<dbReference type="Proteomes" id="UP000574133">
    <property type="component" value="Unassembled WGS sequence"/>
</dbReference>
<protein>
    <recommendedName>
        <fullName evidence="3">FCP1 homology domain-containing protein</fullName>
    </recommendedName>
</protein>
<dbReference type="AlphaFoldDB" id="A0A841TBB7"/>
<keyword evidence="2" id="KW-1185">Reference proteome</keyword>
<name>A0A841TBB7_9BACL</name>
<dbReference type="InterPro" id="IPR036412">
    <property type="entry name" value="HAD-like_sf"/>
</dbReference>
<proteinExistence type="predicted"/>
<dbReference type="InterPro" id="IPR023214">
    <property type="entry name" value="HAD_sf"/>
</dbReference>